<comment type="caution">
    <text evidence="6">The sequence shown here is derived from an EMBL/GenBank/DDBJ whole genome shotgun (WGS) entry which is preliminary data.</text>
</comment>
<dbReference type="PRINTS" id="PR01163">
    <property type="entry name" value="BETATUBULIN"/>
</dbReference>
<accession>A0A8J2N0Q6</accession>
<reference evidence="6" key="1">
    <citation type="submission" date="2021-04" db="EMBL/GenBank/DDBJ databases">
        <authorList>
            <person name="Chebbi M.A.C M."/>
        </authorList>
    </citation>
    <scope>NUCLEOTIDE SEQUENCE</scope>
</reference>
<dbReference type="Gene3D" id="3.40.50.1440">
    <property type="entry name" value="Tubulin/FtsZ, GTPase domain"/>
    <property type="match status" value="1"/>
</dbReference>
<dbReference type="OrthoDB" id="2588702at2759"/>
<feature type="domain" description="Tubulin/FtsZ GTPase" evidence="5">
    <location>
        <begin position="3"/>
        <end position="110"/>
    </location>
</feature>
<dbReference type="PROSITE" id="PS00228">
    <property type="entry name" value="TUBULIN_B_AUTOREG"/>
    <property type="match status" value="1"/>
</dbReference>
<dbReference type="Pfam" id="PF00091">
    <property type="entry name" value="Tubulin"/>
    <property type="match status" value="1"/>
</dbReference>
<sequence>MREIVHIQVGQCGNQIGAKFWEVINDEHGIDATGHKFVPRAILIDPDPISINLTELNSVSRLFNPENVITGESGASNNWAAGYYTEGSLLINRALEAIRREAESCDLIQGNRLKIA</sequence>
<keyword evidence="4" id="KW-0342">GTP-binding</keyword>
<dbReference type="InterPro" id="IPR002453">
    <property type="entry name" value="Beta_tubulin"/>
</dbReference>
<evidence type="ECO:0000256" key="1">
    <source>
        <dbReference type="ARBA" id="ARBA00009636"/>
    </source>
</evidence>
<evidence type="ECO:0000259" key="5">
    <source>
        <dbReference type="Pfam" id="PF00091"/>
    </source>
</evidence>
<dbReference type="GO" id="GO:0005525">
    <property type="term" value="F:GTP binding"/>
    <property type="evidence" value="ECO:0007669"/>
    <property type="project" value="UniProtKB-KW"/>
</dbReference>
<dbReference type="InterPro" id="IPR000217">
    <property type="entry name" value="Tubulin"/>
</dbReference>
<dbReference type="SUPFAM" id="SSF52490">
    <property type="entry name" value="Tubulin nucleotide-binding domain-like"/>
    <property type="match status" value="1"/>
</dbReference>
<gene>
    <name evidence="6" type="ORF">HICCMSTLAB_LOCUS13829</name>
</gene>
<evidence type="ECO:0000256" key="4">
    <source>
        <dbReference type="ARBA" id="ARBA00023134"/>
    </source>
</evidence>
<keyword evidence="2" id="KW-0493">Microtubule</keyword>
<proteinExistence type="inferred from homology"/>
<protein>
    <submittedName>
        <fullName evidence="6">Similar to tubb2: Tubulin beta-2 chain (Xenopus laevis)</fullName>
    </submittedName>
</protein>
<dbReference type="EMBL" id="CAJNRD030001124">
    <property type="protein sequence ID" value="CAG5109193.1"/>
    <property type="molecule type" value="Genomic_DNA"/>
</dbReference>
<name>A0A8J2N0Q6_COTCN</name>
<evidence type="ECO:0000313" key="6">
    <source>
        <dbReference type="EMBL" id="CAG5109193.1"/>
    </source>
</evidence>
<dbReference type="GO" id="GO:0005874">
    <property type="term" value="C:microtubule"/>
    <property type="evidence" value="ECO:0007669"/>
    <property type="project" value="UniProtKB-KW"/>
</dbReference>
<keyword evidence="3" id="KW-0547">Nucleotide-binding</keyword>
<dbReference type="AlphaFoldDB" id="A0A8J2N0Q6"/>
<organism evidence="6 7">
    <name type="scientific">Cotesia congregata</name>
    <name type="common">Parasitoid wasp</name>
    <name type="synonym">Apanteles congregatus</name>
    <dbReference type="NCBI Taxonomy" id="51543"/>
    <lineage>
        <taxon>Eukaryota</taxon>
        <taxon>Metazoa</taxon>
        <taxon>Ecdysozoa</taxon>
        <taxon>Arthropoda</taxon>
        <taxon>Hexapoda</taxon>
        <taxon>Insecta</taxon>
        <taxon>Pterygota</taxon>
        <taxon>Neoptera</taxon>
        <taxon>Endopterygota</taxon>
        <taxon>Hymenoptera</taxon>
        <taxon>Apocrita</taxon>
        <taxon>Ichneumonoidea</taxon>
        <taxon>Braconidae</taxon>
        <taxon>Microgastrinae</taxon>
        <taxon>Cotesia</taxon>
    </lineage>
</organism>
<keyword evidence="7" id="KW-1185">Reference proteome</keyword>
<evidence type="ECO:0000256" key="2">
    <source>
        <dbReference type="ARBA" id="ARBA00022701"/>
    </source>
</evidence>
<dbReference type="Proteomes" id="UP000786811">
    <property type="component" value="Unassembled WGS sequence"/>
</dbReference>
<comment type="similarity">
    <text evidence="1">Belongs to the tubulin family.</text>
</comment>
<dbReference type="InterPro" id="IPR036525">
    <property type="entry name" value="Tubulin/FtsZ_GTPase_sf"/>
</dbReference>
<dbReference type="PRINTS" id="PR01161">
    <property type="entry name" value="TUBULIN"/>
</dbReference>
<dbReference type="InterPro" id="IPR013838">
    <property type="entry name" value="Beta-tubulin_BS"/>
</dbReference>
<evidence type="ECO:0000256" key="3">
    <source>
        <dbReference type="ARBA" id="ARBA00022741"/>
    </source>
</evidence>
<dbReference type="InterPro" id="IPR003008">
    <property type="entry name" value="Tubulin_FtsZ_GTPase"/>
</dbReference>
<evidence type="ECO:0000313" key="7">
    <source>
        <dbReference type="Proteomes" id="UP000786811"/>
    </source>
</evidence>
<dbReference type="GO" id="GO:0005200">
    <property type="term" value="F:structural constituent of cytoskeleton"/>
    <property type="evidence" value="ECO:0007669"/>
    <property type="project" value="InterPro"/>
</dbReference>
<dbReference type="PANTHER" id="PTHR11588">
    <property type="entry name" value="TUBULIN"/>
    <property type="match status" value="1"/>
</dbReference>
<dbReference type="GO" id="GO:0007017">
    <property type="term" value="P:microtubule-based process"/>
    <property type="evidence" value="ECO:0007669"/>
    <property type="project" value="InterPro"/>
</dbReference>
<dbReference type="GO" id="GO:0003924">
    <property type="term" value="F:GTPase activity"/>
    <property type="evidence" value="ECO:0007669"/>
    <property type="project" value="InterPro"/>
</dbReference>